<accession>A0AAW0F260</accession>
<sequence length="237" mass="26715">MGKSDRQSEEKRSFWGRVVDSLCTVFTLRITLSVIYFILLVLLCVTQAISLFSSPVIHVINMEASHIIGAQVPFSSAWYKADIPIYGANATAQIDVKMWVTTVNINVDIPYGFLPQNISQQYRVQDVPCAEFRGFIKNMQIFSLLSIFTAFIVWVLTVSNFFTRMFLPLLWLFLWVTIAFTATAVAMMFRVLCDGACYGQVDEIPPFTSLAMPMGGFALAMICLETYLVTSLMTVFL</sequence>
<dbReference type="EMBL" id="JAECZO010000006">
    <property type="protein sequence ID" value="KAK7200498.1"/>
    <property type="molecule type" value="Genomic_DNA"/>
</dbReference>
<keyword evidence="1" id="KW-0812">Transmembrane</keyword>
<organism evidence="2 3">
    <name type="scientific">Novymonas esmeraldas</name>
    <dbReference type="NCBI Taxonomy" id="1808958"/>
    <lineage>
        <taxon>Eukaryota</taxon>
        <taxon>Discoba</taxon>
        <taxon>Euglenozoa</taxon>
        <taxon>Kinetoplastea</taxon>
        <taxon>Metakinetoplastina</taxon>
        <taxon>Trypanosomatida</taxon>
        <taxon>Trypanosomatidae</taxon>
        <taxon>Novymonas</taxon>
    </lineage>
</organism>
<reference evidence="2 3" key="1">
    <citation type="journal article" date="2021" name="MBio">
        <title>A New Model Trypanosomatid, Novymonas esmeraldas: Genomic Perception of Its 'Candidatus Pandoraea novymonadis' Endosymbiont.</title>
        <authorList>
            <person name="Zakharova A."/>
            <person name="Saura A."/>
            <person name="Butenko A."/>
            <person name="Podesvova L."/>
            <person name="Warmusova S."/>
            <person name="Kostygov A.Y."/>
            <person name="Nenarokova A."/>
            <person name="Lukes J."/>
            <person name="Opperdoes F.R."/>
            <person name="Yurchenko V."/>
        </authorList>
    </citation>
    <scope>NUCLEOTIDE SEQUENCE [LARGE SCALE GENOMIC DNA]</scope>
    <source>
        <strain evidence="2 3">E262AT.01</strain>
    </source>
</reference>
<feature type="transmembrane region" description="Helical" evidence="1">
    <location>
        <begin position="212"/>
        <end position="236"/>
    </location>
</feature>
<evidence type="ECO:0000313" key="3">
    <source>
        <dbReference type="Proteomes" id="UP001430356"/>
    </source>
</evidence>
<keyword evidence="3" id="KW-1185">Reference proteome</keyword>
<keyword evidence="1" id="KW-1133">Transmembrane helix</keyword>
<dbReference type="AlphaFoldDB" id="A0AAW0F260"/>
<dbReference type="Proteomes" id="UP001430356">
    <property type="component" value="Unassembled WGS sequence"/>
</dbReference>
<evidence type="ECO:0000256" key="1">
    <source>
        <dbReference type="SAM" id="Phobius"/>
    </source>
</evidence>
<comment type="caution">
    <text evidence="2">The sequence shown here is derived from an EMBL/GenBank/DDBJ whole genome shotgun (WGS) entry which is preliminary data.</text>
</comment>
<protein>
    <submittedName>
        <fullName evidence="2">Amastin surface glycoprotein</fullName>
    </submittedName>
</protein>
<gene>
    <name evidence="2" type="ORF">NESM_000104900</name>
</gene>
<proteinExistence type="predicted"/>
<name>A0AAW0F260_9TRYP</name>
<feature type="transmembrane region" description="Helical" evidence="1">
    <location>
        <begin position="21"/>
        <end position="49"/>
    </location>
</feature>
<evidence type="ECO:0000313" key="2">
    <source>
        <dbReference type="EMBL" id="KAK7200498.1"/>
    </source>
</evidence>
<keyword evidence="1" id="KW-0472">Membrane</keyword>
<feature type="transmembrane region" description="Helical" evidence="1">
    <location>
        <begin position="141"/>
        <end position="162"/>
    </location>
</feature>
<feature type="transmembrane region" description="Helical" evidence="1">
    <location>
        <begin position="169"/>
        <end position="192"/>
    </location>
</feature>